<organism evidence="2 3">
    <name type="scientific">Pelagomonas calceolata</name>
    <dbReference type="NCBI Taxonomy" id="35677"/>
    <lineage>
        <taxon>Eukaryota</taxon>
        <taxon>Sar</taxon>
        <taxon>Stramenopiles</taxon>
        <taxon>Ochrophyta</taxon>
        <taxon>Pelagophyceae</taxon>
        <taxon>Pelagomonadales</taxon>
        <taxon>Pelagomonadaceae</taxon>
        <taxon>Pelagomonas</taxon>
    </lineage>
</organism>
<accession>A0A8J2SRC1</accession>
<gene>
    <name evidence="2" type="ORF">PECAL_4P01710</name>
</gene>
<name>A0A8J2SRC1_9STRA</name>
<proteinExistence type="predicted"/>
<dbReference type="AlphaFoldDB" id="A0A8J2SRC1"/>
<evidence type="ECO:0000313" key="2">
    <source>
        <dbReference type="EMBL" id="CAH0373006.1"/>
    </source>
</evidence>
<evidence type="ECO:0000256" key="1">
    <source>
        <dbReference type="SAM" id="MobiDB-lite"/>
    </source>
</evidence>
<reference evidence="2" key="1">
    <citation type="submission" date="2021-11" db="EMBL/GenBank/DDBJ databases">
        <authorList>
            <consortium name="Genoscope - CEA"/>
            <person name="William W."/>
        </authorList>
    </citation>
    <scope>NUCLEOTIDE SEQUENCE</scope>
</reference>
<dbReference type="Proteomes" id="UP000789595">
    <property type="component" value="Unassembled WGS sequence"/>
</dbReference>
<keyword evidence="3" id="KW-1185">Reference proteome</keyword>
<evidence type="ECO:0000313" key="3">
    <source>
        <dbReference type="Proteomes" id="UP000789595"/>
    </source>
</evidence>
<dbReference type="EMBL" id="CAKKNE010000004">
    <property type="protein sequence ID" value="CAH0373006.1"/>
    <property type="molecule type" value="Genomic_DNA"/>
</dbReference>
<feature type="region of interest" description="Disordered" evidence="1">
    <location>
        <begin position="13"/>
        <end position="64"/>
    </location>
</feature>
<comment type="caution">
    <text evidence="2">The sequence shown here is derived from an EMBL/GenBank/DDBJ whole genome shotgun (WGS) entry which is preliminary data.</text>
</comment>
<sequence length="110" mass="12449">MAWRCRSALVAAISPRRRSEPGSTRPPRAKRDRPRVQNPDGHTVHLSTHKKYDGKGPRKTPNTRLHAAHTEVCERAVPGGVLNNGDRVEYRVAVFNERPRAKDVRVLKRA</sequence>
<protein>
    <submittedName>
        <fullName evidence="2">Uncharacterized protein</fullName>
    </submittedName>
</protein>